<keyword evidence="7" id="KW-1185">Reference proteome</keyword>
<evidence type="ECO:0000256" key="4">
    <source>
        <dbReference type="ARBA" id="ARBA00023002"/>
    </source>
</evidence>
<keyword evidence="4" id="KW-0560">Oxidoreductase</keyword>
<accession>A0A8G2F554</accession>
<comment type="caution">
    <text evidence="6">The sequence shown here is derived from an EMBL/GenBank/DDBJ whole genome shotgun (WGS) entry which is preliminary data.</text>
</comment>
<dbReference type="PANTHER" id="PTHR10851">
    <property type="entry name" value="PYRIDOXINE-5-PHOSPHATE OXIDASE"/>
    <property type="match status" value="1"/>
</dbReference>
<dbReference type="RefSeq" id="WP_093153639.1">
    <property type="nucleotide sequence ID" value="NZ_FNBW01000016.1"/>
</dbReference>
<evidence type="ECO:0000256" key="3">
    <source>
        <dbReference type="ARBA" id="ARBA00022643"/>
    </source>
</evidence>
<dbReference type="GO" id="GO:0008615">
    <property type="term" value="P:pyridoxine biosynthetic process"/>
    <property type="evidence" value="ECO:0007669"/>
    <property type="project" value="InterPro"/>
</dbReference>
<proteinExistence type="predicted"/>
<protein>
    <submittedName>
        <fullName evidence="6">Pyridoxamine 5'-phosphate oxidase</fullName>
    </submittedName>
</protein>
<dbReference type="Gene3D" id="2.30.110.10">
    <property type="entry name" value="Electron Transport, Fmn-binding Protein, Chain A"/>
    <property type="match status" value="1"/>
</dbReference>
<dbReference type="GO" id="GO:0010181">
    <property type="term" value="F:FMN binding"/>
    <property type="evidence" value="ECO:0007669"/>
    <property type="project" value="InterPro"/>
</dbReference>
<evidence type="ECO:0000259" key="5">
    <source>
        <dbReference type="Pfam" id="PF12766"/>
    </source>
</evidence>
<gene>
    <name evidence="6" type="ORF">SAMN05660686_04267</name>
</gene>
<evidence type="ECO:0000256" key="1">
    <source>
        <dbReference type="ARBA" id="ARBA00001917"/>
    </source>
</evidence>
<keyword evidence="2" id="KW-0285">Flavoprotein</keyword>
<evidence type="ECO:0000313" key="6">
    <source>
        <dbReference type="EMBL" id="SDG39883.1"/>
    </source>
</evidence>
<dbReference type="EMBL" id="FNBW01000016">
    <property type="protein sequence ID" value="SDG39883.1"/>
    <property type="molecule type" value="Genomic_DNA"/>
</dbReference>
<dbReference type="OrthoDB" id="5120525at2"/>
<sequence length="171" mass="18987">MSSPPPDDLGALAVRIAGRLAEAADRRHGAWRTPVLATVTPQGPSARVIVLRALDADTRRLELFTDARSAKVGEISADPRVALTFWDPETSEQLRMTGQAETMADSERVADRWAAIGPAGHALYDGDARRFVVLDVVWNRWDWLWIGADPHRRARFVWTPEGRLDAAWIAP</sequence>
<comment type="cofactor">
    <cofactor evidence="1">
        <name>FMN</name>
        <dbReference type="ChEBI" id="CHEBI:58210"/>
    </cofactor>
</comment>
<reference evidence="6 7" key="1">
    <citation type="submission" date="2016-10" db="EMBL/GenBank/DDBJ databases">
        <authorList>
            <person name="Varghese N."/>
            <person name="Submissions S."/>
        </authorList>
    </citation>
    <scope>NUCLEOTIDE SEQUENCE [LARGE SCALE GENOMIC DNA]</scope>
    <source>
        <strain evidence="6 7">DSM 18839</strain>
    </source>
</reference>
<dbReference type="SUPFAM" id="SSF50475">
    <property type="entry name" value="FMN-binding split barrel"/>
    <property type="match status" value="1"/>
</dbReference>
<evidence type="ECO:0000256" key="2">
    <source>
        <dbReference type="ARBA" id="ARBA00022630"/>
    </source>
</evidence>
<dbReference type="Pfam" id="PF12766">
    <property type="entry name" value="Pyridox_oxase_2"/>
    <property type="match status" value="1"/>
</dbReference>
<organism evidence="6 7">
    <name type="scientific">Thalassobaculum litoreum DSM 18839</name>
    <dbReference type="NCBI Taxonomy" id="1123362"/>
    <lineage>
        <taxon>Bacteria</taxon>
        <taxon>Pseudomonadati</taxon>
        <taxon>Pseudomonadota</taxon>
        <taxon>Alphaproteobacteria</taxon>
        <taxon>Rhodospirillales</taxon>
        <taxon>Thalassobaculaceae</taxon>
        <taxon>Thalassobaculum</taxon>
    </lineage>
</organism>
<feature type="domain" description="Pyridoxamine 5'-phosphate oxidase Alr4036 family FMN-binding" evidence="5">
    <location>
        <begin position="27"/>
        <end position="102"/>
    </location>
</feature>
<keyword evidence="3" id="KW-0288">FMN</keyword>
<dbReference type="GO" id="GO:0004733">
    <property type="term" value="F:pyridoxamine phosphate oxidase activity"/>
    <property type="evidence" value="ECO:0007669"/>
    <property type="project" value="InterPro"/>
</dbReference>
<dbReference type="Proteomes" id="UP000198615">
    <property type="component" value="Unassembled WGS sequence"/>
</dbReference>
<dbReference type="InterPro" id="IPR012349">
    <property type="entry name" value="Split_barrel_FMN-bd"/>
</dbReference>
<dbReference type="AlphaFoldDB" id="A0A8G2F554"/>
<dbReference type="InterPro" id="IPR024624">
    <property type="entry name" value="Pyridox_Oxase_Alr4036_FMN-bd"/>
</dbReference>
<dbReference type="PANTHER" id="PTHR10851:SF3">
    <property type="entry name" value="PYRIDOXINE_PYRIDOXAMINE 5'-PHOSPHATE OXIDASE 2"/>
    <property type="match status" value="1"/>
</dbReference>
<dbReference type="InterPro" id="IPR000659">
    <property type="entry name" value="Pyridox_Oxase"/>
</dbReference>
<name>A0A8G2F554_9PROT</name>
<evidence type="ECO:0000313" key="7">
    <source>
        <dbReference type="Proteomes" id="UP000198615"/>
    </source>
</evidence>